<organism evidence="10 11">
    <name type="scientific">Propionibacterium australiense</name>
    <dbReference type="NCBI Taxonomy" id="119981"/>
    <lineage>
        <taxon>Bacteria</taxon>
        <taxon>Bacillati</taxon>
        <taxon>Actinomycetota</taxon>
        <taxon>Actinomycetes</taxon>
        <taxon>Propionibacteriales</taxon>
        <taxon>Propionibacteriaceae</taxon>
        <taxon>Propionibacterium</taxon>
    </lineage>
</organism>
<evidence type="ECO:0000259" key="8">
    <source>
        <dbReference type="PROSITE" id="PS50928"/>
    </source>
</evidence>
<evidence type="ECO:0000256" key="6">
    <source>
        <dbReference type="ARBA" id="ARBA00023136"/>
    </source>
</evidence>
<comment type="subcellular location">
    <subcellularLocation>
        <location evidence="1 7">Cell membrane</location>
        <topology evidence="1 7">Multi-pass membrane protein</topology>
    </subcellularLocation>
</comment>
<feature type="transmembrane region" description="Helical" evidence="7">
    <location>
        <begin position="248"/>
        <end position="267"/>
    </location>
</feature>
<evidence type="ECO:0000256" key="1">
    <source>
        <dbReference type="ARBA" id="ARBA00004651"/>
    </source>
</evidence>
<evidence type="ECO:0000313" key="12">
    <source>
        <dbReference type="Proteomes" id="UP000279336"/>
    </source>
</evidence>
<keyword evidence="6 7" id="KW-0472">Membrane</keyword>
<gene>
    <name evidence="9" type="ORF">D7U36_03425</name>
    <name evidence="10" type="ORF">PROPAUS_0496</name>
</gene>
<comment type="similarity">
    <text evidence="7">Belongs to the binding-protein-dependent transport system permease family.</text>
</comment>
<keyword evidence="5 7" id="KW-1133">Transmembrane helix</keyword>
<reference evidence="11" key="2">
    <citation type="submission" date="2018-08" db="EMBL/GenBank/DDBJ databases">
        <authorList>
            <person name="Hornung B."/>
        </authorList>
    </citation>
    <scope>NUCLEOTIDE SEQUENCE [LARGE SCALE GENOMIC DNA]</scope>
</reference>
<dbReference type="Gene3D" id="1.10.3720.10">
    <property type="entry name" value="MetI-like"/>
    <property type="match status" value="1"/>
</dbReference>
<name>A0A383S3U4_9ACTN</name>
<feature type="transmembrane region" description="Helical" evidence="7">
    <location>
        <begin position="21"/>
        <end position="42"/>
    </location>
</feature>
<feature type="transmembrane region" description="Helical" evidence="7">
    <location>
        <begin position="194"/>
        <end position="215"/>
    </location>
</feature>
<dbReference type="PANTHER" id="PTHR43386:SF23">
    <property type="entry name" value="ABC TRANSPORTER"/>
    <property type="match status" value="1"/>
</dbReference>
<feature type="domain" description="ABC transmembrane type-1" evidence="8">
    <location>
        <begin position="81"/>
        <end position="271"/>
    </location>
</feature>
<dbReference type="SUPFAM" id="SSF161098">
    <property type="entry name" value="MetI-like"/>
    <property type="match status" value="1"/>
</dbReference>
<evidence type="ECO:0000313" key="10">
    <source>
        <dbReference type="EMBL" id="SYZ32607.1"/>
    </source>
</evidence>
<dbReference type="GO" id="GO:0055085">
    <property type="term" value="P:transmembrane transport"/>
    <property type="evidence" value="ECO:0007669"/>
    <property type="project" value="InterPro"/>
</dbReference>
<sequence>MSALVLASEPVVERWNGRRRATVVFAGTALLMVVLGVFGGMIPESAYAVHFDRANQPPSLAHLFGTDWLGRDMLMRTLRGLSISIRIGLFASLVSTLIALLLGIGAAVCGGWVDRAVLWLVDLMQGMPHLIFMIFIAILVGRGIPGVMIGVAVTHWVSLCRIVRAETLHLRTSAYVIASRQMGRSRWFIARSHFLPHIVPQALVNTILMFPHAILHESGLTFLGFGIPSQLPAVGVILSESMQYLSTGAWWLGVFPGLALLAIVLVVDRCGDSLQALVSPAAAQN</sequence>
<reference evidence="10" key="1">
    <citation type="submission" date="2018-08" db="EMBL/GenBank/DDBJ databases">
        <authorList>
            <person name="Ferrada E.E."/>
            <person name="Latorre B.A."/>
        </authorList>
    </citation>
    <scope>NUCLEOTIDE SEQUENCE [LARGE SCALE GENOMIC DNA]</scope>
    <source>
        <strain evidence="10">Propionibacterium_australiense1</strain>
    </source>
</reference>
<feature type="transmembrane region" description="Helical" evidence="7">
    <location>
        <begin position="144"/>
        <end position="163"/>
    </location>
</feature>
<evidence type="ECO:0000256" key="4">
    <source>
        <dbReference type="ARBA" id="ARBA00022692"/>
    </source>
</evidence>
<dbReference type="Pfam" id="PF00528">
    <property type="entry name" value="BPD_transp_1"/>
    <property type="match status" value="1"/>
</dbReference>
<evidence type="ECO:0000256" key="2">
    <source>
        <dbReference type="ARBA" id="ARBA00022448"/>
    </source>
</evidence>
<keyword evidence="4 7" id="KW-0812">Transmembrane</keyword>
<dbReference type="InterPro" id="IPR050366">
    <property type="entry name" value="BP-dependent_transpt_permease"/>
</dbReference>
<dbReference type="EMBL" id="UNQJ01000002">
    <property type="protein sequence ID" value="SYZ32607.1"/>
    <property type="molecule type" value="Genomic_DNA"/>
</dbReference>
<dbReference type="AlphaFoldDB" id="A0A383S3U4"/>
<dbReference type="Proteomes" id="UP000279336">
    <property type="component" value="Unassembled WGS sequence"/>
</dbReference>
<dbReference type="Proteomes" id="UP000263928">
    <property type="component" value="Unassembled WGS sequence"/>
</dbReference>
<evidence type="ECO:0000313" key="9">
    <source>
        <dbReference type="EMBL" id="RLP11931.1"/>
    </source>
</evidence>
<dbReference type="EMBL" id="RCIW01000004">
    <property type="protein sequence ID" value="RLP11931.1"/>
    <property type="molecule type" value="Genomic_DNA"/>
</dbReference>
<dbReference type="PROSITE" id="PS50928">
    <property type="entry name" value="ABC_TM1"/>
    <property type="match status" value="1"/>
</dbReference>
<evidence type="ECO:0000256" key="3">
    <source>
        <dbReference type="ARBA" id="ARBA00022475"/>
    </source>
</evidence>
<evidence type="ECO:0000256" key="5">
    <source>
        <dbReference type="ARBA" id="ARBA00022989"/>
    </source>
</evidence>
<reference evidence="9 12" key="3">
    <citation type="submission" date="2018-10" db="EMBL/GenBank/DDBJ databases">
        <title>Propionibacterium australiense Genome Sequencing and Assembly.</title>
        <authorList>
            <person name="Bernier A.-M."/>
            <person name="Bernard K."/>
        </authorList>
    </citation>
    <scope>NUCLEOTIDE SEQUENCE [LARGE SCALE GENOMIC DNA]</scope>
    <source>
        <strain evidence="9 12">NML98A078</strain>
    </source>
</reference>
<dbReference type="OrthoDB" id="6637947at2"/>
<proteinExistence type="inferred from homology"/>
<dbReference type="GO" id="GO:0005886">
    <property type="term" value="C:plasma membrane"/>
    <property type="evidence" value="ECO:0007669"/>
    <property type="project" value="UniProtKB-SubCell"/>
</dbReference>
<evidence type="ECO:0000313" key="11">
    <source>
        <dbReference type="Proteomes" id="UP000263928"/>
    </source>
</evidence>
<keyword evidence="3" id="KW-1003">Cell membrane</keyword>
<feature type="transmembrane region" description="Helical" evidence="7">
    <location>
        <begin position="116"/>
        <end position="138"/>
    </location>
</feature>
<protein>
    <submittedName>
        <fullName evidence="9">ABC transporter permease subunit</fullName>
    </submittedName>
    <submittedName>
        <fullName evidence="10">Binding-protein-dependent transport system inner membrane component</fullName>
    </submittedName>
</protein>
<dbReference type="CDD" id="cd06261">
    <property type="entry name" value="TM_PBP2"/>
    <property type="match status" value="1"/>
</dbReference>
<accession>A0A383S3U4</accession>
<dbReference type="RefSeq" id="WP_119160984.1">
    <property type="nucleotide sequence ID" value="NZ_LR134442.1"/>
</dbReference>
<keyword evidence="2 7" id="KW-0813">Transport</keyword>
<dbReference type="InterPro" id="IPR035906">
    <property type="entry name" value="MetI-like_sf"/>
</dbReference>
<keyword evidence="11" id="KW-1185">Reference proteome</keyword>
<feature type="transmembrane region" description="Helical" evidence="7">
    <location>
        <begin position="83"/>
        <end position="109"/>
    </location>
</feature>
<dbReference type="InterPro" id="IPR000515">
    <property type="entry name" value="MetI-like"/>
</dbReference>
<dbReference type="PANTHER" id="PTHR43386">
    <property type="entry name" value="OLIGOPEPTIDE TRANSPORT SYSTEM PERMEASE PROTEIN APPC"/>
    <property type="match status" value="1"/>
</dbReference>
<evidence type="ECO:0000256" key="7">
    <source>
        <dbReference type="RuleBase" id="RU363032"/>
    </source>
</evidence>